<reference evidence="8 9" key="1">
    <citation type="submission" date="2016-11" db="EMBL/GenBank/DDBJ databases">
        <authorList>
            <person name="Jaros S."/>
            <person name="Januszkiewicz K."/>
            <person name="Wedrychowicz H."/>
        </authorList>
    </citation>
    <scope>NUCLEOTIDE SEQUENCE [LARGE SCALE GENOMIC DNA]</scope>
    <source>
        <strain evidence="8 9">DSM 27406</strain>
    </source>
</reference>
<comment type="subcellular location">
    <subcellularLocation>
        <location evidence="1">Cell envelope</location>
    </subcellularLocation>
</comment>
<dbReference type="InterPro" id="IPR036249">
    <property type="entry name" value="Thioredoxin-like_sf"/>
</dbReference>
<dbReference type="STRING" id="1419482.SAMN05444266_105188"/>
<dbReference type="InterPro" id="IPR012640">
    <property type="entry name" value="Membr_lipoprot_lipid_attach_CS"/>
</dbReference>
<dbReference type="GO" id="GO:0017004">
    <property type="term" value="P:cytochrome complex assembly"/>
    <property type="evidence" value="ECO:0007669"/>
    <property type="project" value="UniProtKB-KW"/>
</dbReference>
<evidence type="ECO:0000256" key="1">
    <source>
        <dbReference type="ARBA" id="ARBA00004196"/>
    </source>
</evidence>
<proteinExistence type="predicted"/>
<dbReference type="InterPro" id="IPR025380">
    <property type="entry name" value="DUF4369"/>
</dbReference>
<dbReference type="PROSITE" id="PS51257">
    <property type="entry name" value="PROKAR_LIPOPROTEIN"/>
    <property type="match status" value="1"/>
</dbReference>
<dbReference type="InterPro" id="IPR000866">
    <property type="entry name" value="AhpC/TSA"/>
</dbReference>
<dbReference type="GO" id="GO:0016209">
    <property type="term" value="F:antioxidant activity"/>
    <property type="evidence" value="ECO:0007669"/>
    <property type="project" value="InterPro"/>
</dbReference>
<evidence type="ECO:0000256" key="3">
    <source>
        <dbReference type="ARBA" id="ARBA00022729"/>
    </source>
</evidence>
<evidence type="ECO:0000256" key="5">
    <source>
        <dbReference type="ARBA" id="ARBA00023157"/>
    </source>
</evidence>
<dbReference type="PROSITE" id="PS51352">
    <property type="entry name" value="THIOREDOXIN_2"/>
    <property type="match status" value="1"/>
</dbReference>
<dbReference type="PROSITE" id="PS00194">
    <property type="entry name" value="THIOREDOXIN_1"/>
    <property type="match status" value="1"/>
</dbReference>
<keyword evidence="6" id="KW-0676">Redox-active center</keyword>
<dbReference type="CDD" id="cd02966">
    <property type="entry name" value="TlpA_like_family"/>
    <property type="match status" value="1"/>
</dbReference>
<evidence type="ECO:0000259" key="7">
    <source>
        <dbReference type="PROSITE" id="PS51352"/>
    </source>
</evidence>
<protein>
    <recommendedName>
        <fullName evidence="2">Type IV secretion system putative lipoprotein virB7</fullName>
    </recommendedName>
</protein>
<keyword evidence="3" id="KW-0732">Signal</keyword>
<dbReference type="RefSeq" id="WP_073081892.1">
    <property type="nucleotide sequence ID" value="NZ_FRBL01000005.1"/>
</dbReference>
<dbReference type="InterPro" id="IPR017937">
    <property type="entry name" value="Thioredoxin_CS"/>
</dbReference>
<dbReference type="Pfam" id="PF14289">
    <property type="entry name" value="DUF4369"/>
    <property type="match status" value="1"/>
</dbReference>
<evidence type="ECO:0000313" key="9">
    <source>
        <dbReference type="Proteomes" id="UP000184420"/>
    </source>
</evidence>
<dbReference type="InterPro" id="IPR050553">
    <property type="entry name" value="Thioredoxin_ResA/DsbE_sf"/>
</dbReference>
<dbReference type="PANTHER" id="PTHR42852">
    <property type="entry name" value="THIOL:DISULFIDE INTERCHANGE PROTEIN DSBE"/>
    <property type="match status" value="1"/>
</dbReference>
<gene>
    <name evidence="8" type="ORF">SAMN05444266_105188</name>
</gene>
<dbReference type="SUPFAM" id="SSF52833">
    <property type="entry name" value="Thioredoxin-like"/>
    <property type="match status" value="1"/>
</dbReference>
<name>A0A1M7DXZ1_9BACT</name>
<evidence type="ECO:0000313" key="8">
    <source>
        <dbReference type="EMBL" id="SHL84316.1"/>
    </source>
</evidence>
<dbReference type="EMBL" id="FRBL01000005">
    <property type="protein sequence ID" value="SHL84316.1"/>
    <property type="molecule type" value="Genomic_DNA"/>
</dbReference>
<dbReference type="OrthoDB" id="750178at2"/>
<organism evidence="8 9">
    <name type="scientific">Chitinophaga jiangningensis</name>
    <dbReference type="NCBI Taxonomy" id="1419482"/>
    <lineage>
        <taxon>Bacteria</taxon>
        <taxon>Pseudomonadati</taxon>
        <taxon>Bacteroidota</taxon>
        <taxon>Chitinophagia</taxon>
        <taxon>Chitinophagales</taxon>
        <taxon>Chitinophagaceae</taxon>
        <taxon>Chitinophaga</taxon>
    </lineage>
</organism>
<dbReference type="GO" id="GO:0016491">
    <property type="term" value="F:oxidoreductase activity"/>
    <property type="evidence" value="ECO:0007669"/>
    <property type="project" value="InterPro"/>
</dbReference>
<accession>A0A1M7DXZ1</accession>
<dbReference type="PANTHER" id="PTHR42852:SF6">
    <property type="entry name" value="THIOL:DISULFIDE INTERCHANGE PROTEIN DSBE"/>
    <property type="match status" value="1"/>
</dbReference>
<evidence type="ECO:0000256" key="6">
    <source>
        <dbReference type="ARBA" id="ARBA00023284"/>
    </source>
</evidence>
<keyword evidence="4" id="KW-0201">Cytochrome c-type biogenesis</keyword>
<sequence length="386" mass="42616">MKKYFLWLSAAAFLAGCAGQQQEKGEFKIDGQLTNLPVGPVVLEQLSLTDIKVVDSTNVKDAGGKFSLKGMVPEQGLYRIRFSNGKFIILSLDAGDMKLEGDLDNLDNLKVEGSESTAELHQFLASISKQSIALTEEMRTLDSLHSIKTPDSILHPKVEELQRKEKEFEEYFFITADKTKYPANAVFAISQVRDAGEILGHRQVLTNMQKRFPENTLVKSLVGKVDEMEKMQGAGGDAAGGEEPSIAVKIGETATDFTLPDTNGKMVSLSSFRGKYVLVDFWASWCGPCRGENPNVVKAFQQYKNKNFTILGVSLDKDKDKWVEAIKQDGLAWTQVSDLKFWESAVVTTFGINAIPANFLIDPQGKIIAANLRGPALEAKLREVLK</sequence>
<evidence type="ECO:0000256" key="2">
    <source>
        <dbReference type="ARBA" id="ARBA00017922"/>
    </source>
</evidence>
<dbReference type="InterPro" id="IPR013766">
    <property type="entry name" value="Thioredoxin_domain"/>
</dbReference>
<dbReference type="Proteomes" id="UP000184420">
    <property type="component" value="Unassembled WGS sequence"/>
</dbReference>
<evidence type="ECO:0000256" key="4">
    <source>
        <dbReference type="ARBA" id="ARBA00022748"/>
    </source>
</evidence>
<dbReference type="Pfam" id="PF08139">
    <property type="entry name" value="LPAM_1"/>
    <property type="match status" value="1"/>
</dbReference>
<dbReference type="Pfam" id="PF00578">
    <property type="entry name" value="AhpC-TSA"/>
    <property type="match status" value="1"/>
</dbReference>
<keyword evidence="5" id="KW-1015">Disulfide bond</keyword>
<dbReference type="Gene3D" id="3.40.30.10">
    <property type="entry name" value="Glutaredoxin"/>
    <property type="match status" value="1"/>
</dbReference>
<dbReference type="AlphaFoldDB" id="A0A1M7DXZ1"/>
<dbReference type="GO" id="GO:0030313">
    <property type="term" value="C:cell envelope"/>
    <property type="evidence" value="ECO:0007669"/>
    <property type="project" value="UniProtKB-SubCell"/>
</dbReference>
<keyword evidence="9" id="KW-1185">Reference proteome</keyword>
<feature type="domain" description="Thioredoxin" evidence="7">
    <location>
        <begin position="248"/>
        <end position="386"/>
    </location>
</feature>